<feature type="repeat" description="PPR" evidence="3">
    <location>
        <begin position="327"/>
        <end position="361"/>
    </location>
</feature>
<dbReference type="NCBIfam" id="TIGR00756">
    <property type="entry name" value="PPR"/>
    <property type="match status" value="9"/>
</dbReference>
<feature type="repeat" description="PPR" evidence="3">
    <location>
        <begin position="222"/>
        <end position="256"/>
    </location>
</feature>
<feature type="repeat" description="PPR" evidence="3">
    <location>
        <begin position="292"/>
        <end position="326"/>
    </location>
</feature>
<dbReference type="PANTHER" id="PTHR47447">
    <property type="entry name" value="OS03G0856100 PROTEIN"/>
    <property type="match status" value="1"/>
</dbReference>
<dbReference type="OrthoDB" id="185373at2759"/>
<evidence type="ECO:0000313" key="5">
    <source>
        <dbReference type="Proteomes" id="UP000001514"/>
    </source>
</evidence>
<reference evidence="4 5" key="1">
    <citation type="journal article" date="2011" name="Science">
        <title>The Selaginella genome identifies genetic changes associated with the evolution of vascular plants.</title>
        <authorList>
            <person name="Banks J.A."/>
            <person name="Nishiyama T."/>
            <person name="Hasebe M."/>
            <person name="Bowman J.L."/>
            <person name="Gribskov M."/>
            <person name="dePamphilis C."/>
            <person name="Albert V.A."/>
            <person name="Aono N."/>
            <person name="Aoyama T."/>
            <person name="Ambrose B.A."/>
            <person name="Ashton N.W."/>
            <person name="Axtell M.J."/>
            <person name="Barker E."/>
            <person name="Barker M.S."/>
            <person name="Bennetzen J.L."/>
            <person name="Bonawitz N.D."/>
            <person name="Chapple C."/>
            <person name="Cheng C."/>
            <person name="Correa L.G."/>
            <person name="Dacre M."/>
            <person name="DeBarry J."/>
            <person name="Dreyer I."/>
            <person name="Elias M."/>
            <person name="Engstrom E.M."/>
            <person name="Estelle M."/>
            <person name="Feng L."/>
            <person name="Finet C."/>
            <person name="Floyd S.K."/>
            <person name="Frommer W.B."/>
            <person name="Fujita T."/>
            <person name="Gramzow L."/>
            <person name="Gutensohn M."/>
            <person name="Harholt J."/>
            <person name="Hattori M."/>
            <person name="Heyl A."/>
            <person name="Hirai T."/>
            <person name="Hiwatashi Y."/>
            <person name="Ishikawa M."/>
            <person name="Iwata M."/>
            <person name="Karol K.G."/>
            <person name="Koehler B."/>
            <person name="Kolukisaoglu U."/>
            <person name="Kubo M."/>
            <person name="Kurata T."/>
            <person name="Lalonde S."/>
            <person name="Li K."/>
            <person name="Li Y."/>
            <person name="Litt A."/>
            <person name="Lyons E."/>
            <person name="Manning G."/>
            <person name="Maruyama T."/>
            <person name="Michael T.P."/>
            <person name="Mikami K."/>
            <person name="Miyazaki S."/>
            <person name="Morinaga S."/>
            <person name="Murata T."/>
            <person name="Mueller-Roeber B."/>
            <person name="Nelson D.R."/>
            <person name="Obara M."/>
            <person name="Oguri Y."/>
            <person name="Olmstead R.G."/>
            <person name="Onodera N."/>
            <person name="Petersen B.L."/>
            <person name="Pils B."/>
            <person name="Prigge M."/>
            <person name="Rensing S.A."/>
            <person name="Riano-Pachon D.M."/>
            <person name="Roberts A.W."/>
            <person name="Sato Y."/>
            <person name="Scheller H.V."/>
            <person name="Schulz B."/>
            <person name="Schulz C."/>
            <person name="Shakirov E.V."/>
            <person name="Shibagaki N."/>
            <person name="Shinohara N."/>
            <person name="Shippen D.E."/>
            <person name="Soerensen I."/>
            <person name="Sotooka R."/>
            <person name="Sugimoto N."/>
            <person name="Sugita M."/>
            <person name="Sumikawa N."/>
            <person name="Tanurdzic M."/>
            <person name="Theissen G."/>
            <person name="Ulvskov P."/>
            <person name="Wakazuki S."/>
            <person name="Weng J.K."/>
            <person name="Willats W.W."/>
            <person name="Wipf D."/>
            <person name="Wolf P.G."/>
            <person name="Yang L."/>
            <person name="Zimmer A.D."/>
            <person name="Zhu Q."/>
            <person name="Mitros T."/>
            <person name="Hellsten U."/>
            <person name="Loque D."/>
            <person name="Otillar R."/>
            <person name="Salamov A."/>
            <person name="Schmutz J."/>
            <person name="Shapiro H."/>
            <person name="Lindquist E."/>
            <person name="Lucas S."/>
            <person name="Rokhsar D."/>
            <person name="Grigoriev I.V."/>
        </authorList>
    </citation>
    <scope>NUCLEOTIDE SEQUENCE [LARGE SCALE GENOMIC DNA]</scope>
</reference>
<dbReference type="InterPro" id="IPR002885">
    <property type="entry name" value="PPR_rpt"/>
</dbReference>
<dbReference type="InParanoid" id="D8R2K6"/>
<feature type="repeat" description="PPR" evidence="3">
    <location>
        <begin position="151"/>
        <end position="186"/>
    </location>
</feature>
<feature type="repeat" description="PPR" evidence="3">
    <location>
        <begin position="116"/>
        <end position="150"/>
    </location>
</feature>
<dbReference type="KEGG" id="smo:SELMODRAFT_167316"/>
<dbReference type="PROSITE" id="PS51375">
    <property type="entry name" value="PPR"/>
    <property type="match status" value="10"/>
</dbReference>
<dbReference type="Gramene" id="EFJ33743">
    <property type="protein sequence ID" value="EFJ33743"/>
    <property type="gene ID" value="SELMODRAFT_167316"/>
</dbReference>
<dbReference type="HOGENOM" id="CLU_002706_49_5_1"/>
<evidence type="ECO:0000256" key="3">
    <source>
        <dbReference type="PROSITE-ProRule" id="PRU00708"/>
    </source>
</evidence>
<evidence type="ECO:0008006" key="6">
    <source>
        <dbReference type="Google" id="ProtNLM"/>
    </source>
</evidence>
<dbReference type="Gene3D" id="1.25.40.10">
    <property type="entry name" value="Tetratricopeptide repeat domain"/>
    <property type="match status" value="4"/>
</dbReference>
<name>D8R2K6_SELML</name>
<dbReference type="InterPro" id="IPR011990">
    <property type="entry name" value="TPR-like_helical_dom_sf"/>
</dbReference>
<dbReference type="FunFam" id="1.25.40.10:FF:000530">
    <property type="entry name" value="Pentatricopeptide repeat-containing protein At1g74850, chloroplastic"/>
    <property type="match status" value="1"/>
</dbReference>
<comment type="similarity">
    <text evidence="1">Belongs to the PPR family. P subfamily.</text>
</comment>
<accession>D8R2K6</accession>
<dbReference type="FunCoup" id="D8R2K6">
    <property type="interactions" value="1827"/>
</dbReference>
<evidence type="ECO:0000256" key="1">
    <source>
        <dbReference type="ARBA" id="ARBA00007626"/>
    </source>
</evidence>
<dbReference type="PANTHER" id="PTHR47447:SF29">
    <property type="entry name" value="PPR CONTAINING PLANT PROTEIN"/>
    <property type="match status" value="1"/>
</dbReference>
<dbReference type="Proteomes" id="UP000001514">
    <property type="component" value="Unassembled WGS sequence"/>
</dbReference>
<feature type="repeat" description="PPR" evidence="3">
    <location>
        <begin position="187"/>
        <end position="221"/>
    </location>
</feature>
<organism evidence="5">
    <name type="scientific">Selaginella moellendorffii</name>
    <name type="common">Spikemoss</name>
    <dbReference type="NCBI Taxonomy" id="88036"/>
    <lineage>
        <taxon>Eukaryota</taxon>
        <taxon>Viridiplantae</taxon>
        <taxon>Streptophyta</taxon>
        <taxon>Embryophyta</taxon>
        <taxon>Tracheophyta</taxon>
        <taxon>Lycopodiopsida</taxon>
        <taxon>Selaginellales</taxon>
        <taxon>Selaginellaceae</taxon>
        <taxon>Selaginella</taxon>
    </lineage>
</organism>
<dbReference type="AlphaFoldDB" id="D8R2K6"/>
<dbReference type="Pfam" id="PF13812">
    <property type="entry name" value="PPR_3"/>
    <property type="match status" value="2"/>
</dbReference>
<gene>
    <name evidence="4" type="ORF">SELMODRAFT_167316</name>
</gene>
<dbReference type="STRING" id="88036.D8R2K6"/>
<dbReference type="Pfam" id="PF13041">
    <property type="entry name" value="PPR_2"/>
    <property type="match status" value="2"/>
</dbReference>
<proteinExistence type="inferred from homology"/>
<dbReference type="EMBL" id="GL377570">
    <property type="protein sequence ID" value="EFJ33743.1"/>
    <property type="molecule type" value="Genomic_DNA"/>
</dbReference>
<sequence>MIVDAITVEKGKYGYEIESCINSLSQLPPRGSVTRCMDLYRSKLTMQDFSLIFREFAARSDWHRALRLFKYMQRQQWCKPTEHIYTIMIGIMGREGLLEKCSEIFEDMPENDVKWNVYAFTALINAYGRNGQYEASLHLLARMKKEQVEPNLITYNTVLNACSKGGLDWEGLLNLFAQMRHEGIQPDLITYNTLLSACSSRGLVEQAAMVFKTMNESGVVADAVTYKSLVDTFAGSNQLGRVEELLREMEDEGNPPDIAGYNSLIEAYADAGNVHGAAGVFKQMQRGGCAPDVETYSTLLRIYGNQGCFEQVRSLFSDMKDLSTPPTVATYNSLIQVFGEGGYFQESINLFHDMVDSGVKPDDATYSALLSVCGRGGLTREAAKIHQHMLTNESTPSLEASAGLISSYGKMAMYKDALVSYYRIREAGLDPQVSAYDALIQGYAKGGLYVEAGSTLYAMNKAGFQAPVSSVNSVMEAYSKVGLHDEALEFFSELQQKEGSEVDERTHETLLGVYCDMGLLEEAKEEFVIIKETSKVPGARVYCLLLSLCVRRSKWDYATQLLDEMIAAGGLHQVVVGIVRGTYDADFSWQVVEYAFDGLKLRDMEESMDFYNALVELLVYCNQKARAARVLADAMQRGAFPEAFIKTRRVWSVNVHRMSAGATVTALSTWFNDLQECEKLPFMTSIVVSCGDIEDHRKVEDLPVAKVVQAFLKHYAAPLETASWNEGRIVCKGEALKPWLSSMPSFSETYVRNEPLPAQLTKQLAQSKVPSLK</sequence>
<dbReference type="OMA" id="AHTHISK"/>
<dbReference type="Pfam" id="PF01535">
    <property type="entry name" value="PPR"/>
    <property type="match status" value="3"/>
</dbReference>
<evidence type="ECO:0000313" key="4">
    <source>
        <dbReference type="EMBL" id="EFJ33743.1"/>
    </source>
</evidence>
<dbReference type="eggNOG" id="KOG4197">
    <property type="taxonomic scope" value="Eukaryota"/>
</dbReference>
<protein>
    <recommendedName>
        <fullName evidence="6">Smr domain-containing protein</fullName>
    </recommendedName>
</protein>
<keyword evidence="2" id="KW-0677">Repeat</keyword>
<evidence type="ECO:0000256" key="2">
    <source>
        <dbReference type="ARBA" id="ARBA00022737"/>
    </source>
</evidence>
<feature type="repeat" description="PPR" evidence="3">
    <location>
        <begin position="467"/>
        <end position="497"/>
    </location>
</feature>
<feature type="repeat" description="PPR" evidence="3">
    <location>
        <begin position="257"/>
        <end position="291"/>
    </location>
</feature>
<feature type="repeat" description="PPR" evidence="3">
    <location>
        <begin position="362"/>
        <end position="396"/>
    </location>
</feature>
<feature type="repeat" description="PPR" evidence="3">
    <location>
        <begin position="81"/>
        <end position="115"/>
    </location>
</feature>
<keyword evidence="5" id="KW-1185">Reference proteome</keyword>